<accession>A0A9Q0WRD8</accession>
<sequence>MTGESDDVEINHNKNPFLVSGTKVADGYGQMLVTSVGMNTTWGEMMCHINRETDEQTPLQARLNKLSSWIGKVGLTVSFLVLVVLMVTSLGILKIRVGIRNSMVARPRLMI</sequence>
<dbReference type="EMBL" id="JAPFFM010000002">
    <property type="protein sequence ID" value="KAJ6771669.1"/>
    <property type="molecule type" value="Genomic_DNA"/>
</dbReference>
<name>A0A9Q0WRD8_9ROSI</name>
<organism evidence="3 4">
    <name type="scientific">Salix koriyanagi</name>
    <dbReference type="NCBI Taxonomy" id="2511006"/>
    <lineage>
        <taxon>Eukaryota</taxon>
        <taxon>Viridiplantae</taxon>
        <taxon>Streptophyta</taxon>
        <taxon>Embryophyta</taxon>
        <taxon>Tracheophyta</taxon>
        <taxon>Spermatophyta</taxon>
        <taxon>Magnoliopsida</taxon>
        <taxon>eudicotyledons</taxon>
        <taxon>Gunneridae</taxon>
        <taxon>Pentapetalae</taxon>
        <taxon>rosids</taxon>
        <taxon>fabids</taxon>
        <taxon>Malpighiales</taxon>
        <taxon>Salicaceae</taxon>
        <taxon>Saliceae</taxon>
        <taxon>Salix</taxon>
    </lineage>
</organism>
<evidence type="ECO:0000313" key="3">
    <source>
        <dbReference type="EMBL" id="KAJ6771669.1"/>
    </source>
</evidence>
<keyword evidence="2" id="KW-0812">Transmembrane</keyword>
<dbReference type="SUPFAM" id="SSF81665">
    <property type="entry name" value="Calcium ATPase, transmembrane domain M"/>
    <property type="match status" value="1"/>
</dbReference>
<dbReference type="InterPro" id="IPR023298">
    <property type="entry name" value="ATPase_P-typ_TM_dom_sf"/>
</dbReference>
<keyword evidence="1" id="KW-0460">Magnesium</keyword>
<proteinExistence type="predicted"/>
<dbReference type="AlphaFoldDB" id="A0A9Q0WRD8"/>
<keyword evidence="4" id="KW-1185">Reference proteome</keyword>
<dbReference type="PANTHER" id="PTHR24093:SF434">
    <property type="entry name" value="CALCIUM-TRANSPORTING ATPASE 13, PLASMA MEMBRANE-TYPE-RELATED"/>
    <property type="match status" value="1"/>
</dbReference>
<evidence type="ECO:0000256" key="1">
    <source>
        <dbReference type="ARBA" id="ARBA00022842"/>
    </source>
</evidence>
<comment type="caution">
    <text evidence="3">The sequence shown here is derived from an EMBL/GenBank/DDBJ whole genome shotgun (WGS) entry which is preliminary data.</text>
</comment>
<evidence type="ECO:0000256" key="2">
    <source>
        <dbReference type="SAM" id="Phobius"/>
    </source>
</evidence>
<dbReference type="Proteomes" id="UP001151752">
    <property type="component" value="Chromosome 10"/>
</dbReference>
<dbReference type="PANTHER" id="PTHR24093">
    <property type="entry name" value="CATION TRANSPORTING ATPASE"/>
    <property type="match status" value="1"/>
</dbReference>
<gene>
    <name evidence="3" type="ORF">OIU74_017999</name>
</gene>
<keyword evidence="2" id="KW-0472">Membrane</keyword>
<feature type="transmembrane region" description="Helical" evidence="2">
    <location>
        <begin position="69"/>
        <end position="93"/>
    </location>
</feature>
<protein>
    <submittedName>
        <fullName evidence="3">CALCIUM-TRANSPORTING ATPASE</fullName>
    </submittedName>
</protein>
<dbReference type="SUPFAM" id="SSF81653">
    <property type="entry name" value="Calcium ATPase, transduction domain A"/>
    <property type="match status" value="1"/>
</dbReference>
<dbReference type="GO" id="GO:0005886">
    <property type="term" value="C:plasma membrane"/>
    <property type="evidence" value="ECO:0007669"/>
    <property type="project" value="TreeGrafter"/>
</dbReference>
<dbReference type="Gene3D" id="1.20.1110.10">
    <property type="entry name" value="Calcium-transporting ATPase, transmembrane domain"/>
    <property type="match status" value="1"/>
</dbReference>
<evidence type="ECO:0000313" key="4">
    <source>
        <dbReference type="Proteomes" id="UP001151752"/>
    </source>
</evidence>
<keyword evidence="2" id="KW-1133">Transmembrane helix</keyword>
<reference evidence="3" key="1">
    <citation type="submission" date="2022-11" db="EMBL/GenBank/DDBJ databases">
        <authorList>
            <person name="Hyden B.L."/>
            <person name="Feng K."/>
            <person name="Yates T."/>
            <person name="Jawdy S."/>
            <person name="Smart L.B."/>
            <person name="Muchero W."/>
        </authorList>
    </citation>
    <scope>NUCLEOTIDE SEQUENCE</scope>
    <source>
        <tissue evidence="3">Shoot tip</tissue>
    </source>
</reference>
<reference evidence="3" key="2">
    <citation type="journal article" date="2023" name="Int. J. Mol. Sci.">
        <title>De Novo Assembly and Annotation of 11 Diverse Shrub Willow (Salix) Genomes Reveals Novel Gene Organization in Sex-Linked Regions.</title>
        <authorList>
            <person name="Hyden B."/>
            <person name="Feng K."/>
            <person name="Yates T.B."/>
            <person name="Jawdy S."/>
            <person name="Cereghino C."/>
            <person name="Smart L.B."/>
            <person name="Muchero W."/>
        </authorList>
    </citation>
    <scope>NUCLEOTIDE SEQUENCE</scope>
    <source>
        <tissue evidence="3">Shoot tip</tissue>
    </source>
</reference>
<dbReference type="InterPro" id="IPR008250">
    <property type="entry name" value="ATPase_P-typ_transduc_dom_A_sf"/>
</dbReference>
<dbReference type="GO" id="GO:0005388">
    <property type="term" value="F:P-type calcium transporter activity"/>
    <property type="evidence" value="ECO:0007669"/>
    <property type="project" value="TreeGrafter"/>
</dbReference>